<proteinExistence type="predicted"/>
<protein>
    <recommendedName>
        <fullName evidence="3">ATP-binding cassette, subfamily B</fullName>
    </recommendedName>
</protein>
<evidence type="ECO:0000313" key="1">
    <source>
        <dbReference type="EMBL" id="SEG91860.1"/>
    </source>
</evidence>
<reference evidence="1 2" key="1">
    <citation type="submission" date="2016-10" db="EMBL/GenBank/DDBJ databases">
        <authorList>
            <person name="de Groot N.N."/>
        </authorList>
    </citation>
    <scope>NUCLEOTIDE SEQUENCE [LARGE SCALE GENOMIC DNA]</scope>
    <source>
        <strain evidence="1 2">CGMCC 4.7037</strain>
    </source>
</reference>
<gene>
    <name evidence="1" type="ORF">SAMN05444920_107372</name>
</gene>
<evidence type="ECO:0000313" key="2">
    <source>
        <dbReference type="Proteomes" id="UP000236732"/>
    </source>
</evidence>
<name>A0A1H6E2M4_9ACTN</name>
<accession>A0A1H6E2M4</accession>
<organism evidence="1 2">
    <name type="scientific">Nonomuraea solani</name>
    <dbReference type="NCBI Taxonomy" id="1144553"/>
    <lineage>
        <taxon>Bacteria</taxon>
        <taxon>Bacillati</taxon>
        <taxon>Actinomycetota</taxon>
        <taxon>Actinomycetes</taxon>
        <taxon>Streptosporangiales</taxon>
        <taxon>Streptosporangiaceae</taxon>
        <taxon>Nonomuraea</taxon>
    </lineage>
</organism>
<sequence length="79" mass="8033">MGEVVPLRDAPPRTGLLRAALPYLRAHLGRIAGGVAASLAATASVALVPAAVGAVTTAVLERDAGSPRPAWRRRPATPC</sequence>
<dbReference type="EMBL" id="FNVT01000007">
    <property type="protein sequence ID" value="SEG91860.1"/>
    <property type="molecule type" value="Genomic_DNA"/>
</dbReference>
<evidence type="ECO:0008006" key="3">
    <source>
        <dbReference type="Google" id="ProtNLM"/>
    </source>
</evidence>
<keyword evidence="2" id="KW-1185">Reference proteome</keyword>
<dbReference type="AlphaFoldDB" id="A0A1H6E2M4"/>
<dbReference type="Proteomes" id="UP000236732">
    <property type="component" value="Unassembled WGS sequence"/>
</dbReference>